<sequence length="148" mass="16605">MEFGHHVLENISLAGDSHIPDKSFSKLVSCACEGVLNEDQRNIVEENSAFKDVDKASLKAAYSGIVTLIIEAAKHDSNEQSISSLLEECKYTADRINDFNKIFLPQKPHIQLLLGKVGSSFPHIVDVDWRLDYYIKNNNVEKVILEST</sequence>
<name>A0A0B6YRI5_9EUPU</name>
<evidence type="ECO:0000313" key="1">
    <source>
        <dbReference type="EMBL" id="CEK58864.1"/>
    </source>
</evidence>
<dbReference type="GO" id="GO:0006814">
    <property type="term" value="P:sodium ion transport"/>
    <property type="evidence" value="ECO:0007669"/>
    <property type="project" value="InterPro"/>
</dbReference>
<dbReference type="PANTHER" id="PTHR31159:SF1">
    <property type="entry name" value="COMM DOMAIN-CONTAINING PROTEIN 3"/>
    <property type="match status" value="1"/>
</dbReference>
<dbReference type="EMBL" id="HACG01011999">
    <property type="protein sequence ID" value="CEK58864.1"/>
    <property type="molecule type" value="Transcribed_RNA"/>
</dbReference>
<reference evidence="1" key="1">
    <citation type="submission" date="2014-12" db="EMBL/GenBank/DDBJ databases">
        <title>Insight into the proteome of Arion vulgaris.</title>
        <authorList>
            <person name="Aradska J."/>
            <person name="Bulat T."/>
            <person name="Smidak R."/>
            <person name="Sarate P."/>
            <person name="Gangsoo J."/>
            <person name="Sialana F."/>
            <person name="Bilban M."/>
            <person name="Lubec G."/>
        </authorList>
    </citation>
    <scope>NUCLEOTIDE SEQUENCE</scope>
    <source>
        <tissue evidence="1">Skin</tissue>
    </source>
</reference>
<organism evidence="1">
    <name type="scientific">Arion vulgaris</name>
    <dbReference type="NCBI Taxonomy" id="1028688"/>
    <lineage>
        <taxon>Eukaryota</taxon>
        <taxon>Metazoa</taxon>
        <taxon>Spiralia</taxon>
        <taxon>Lophotrochozoa</taxon>
        <taxon>Mollusca</taxon>
        <taxon>Gastropoda</taxon>
        <taxon>Heterobranchia</taxon>
        <taxon>Euthyneura</taxon>
        <taxon>Panpulmonata</taxon>
        <taxon>Eupulmonata</taxon>
        <taxon>Stylommatophora</taxon>
        <taxon>Helicina</taxon>
        <taxon>Arionoidea</taxon>
        <taxon>Arionidae</taxon>
        <taxon>Arion</taxon>
    </lineage>
</organism>
<accession>A0A0B6YRI5</accession>
<gene>
    <name evidence="1" type="primary">ORF34434</name>
</gene>
<dbReference type="InterPro" id="IPR037355">
    <property type="entry name" value="COMMD3"/>
</dbReference>
<dbReference type="Pfam" id="PF21672">
    <property type="entry name" value="COMM_HN"/>
    <property type="match status" value="1"/>
</dbReference>
<dbReference type="PANTHER" id="PTHR31159">
    <property type="entry name" value="COMM DOMAIN-CONTAINING PROTEIN 3"/>
    <property type="match status" value="1"/>
</dbReference>
<dbReference type="AlphaFoldDB" id="A0A0B6YRI5"/>
<evidence type="ECO:0008006" key="2">
    <source>
        <dbReference type="Google" id="ProtNLM"/>
    </source>
</evidence>
<protein>
    <recommendedName>
        <fullName evidence="2">COMM domain-containing protein 3</fullName>
    </recommendedName>
</protein>
<proteinExistence type="predicted"/>